<comment type="similarity">
    <text evidence="2">Belongs to the EBP family.</text>
</comment>
<organism evidence="17">
    <name type="scientific">Dissoconium aciculare CBS 342.82</name>
    <dbReference type="NCBI Taxonomy" id="1314786"/>
    <lineage>
        <taxon>Eukaryota</taxon>
        <taxon>Fungi</taxon>
        <taxon>Dikarya</taxon>
        <taxon>Ascomycota</taxon>
        <taxon>Pezizomycotina</taxon>
        <taxon>Dothideomycetes</taxon>
        <taxon>Dothideomycetidae</taxon>
        <taxon>Mycosphaerellales</taxon>
        <taxon>Dissoconiaceae</taxon>
        <taxon>Dissoconium</taxon>
    </lineage>
</organism>
<proteinExistence type="inferred from homology"/>
<dbReference type="PANTHER" id="PTHR14207">
    <property type="entry name" value="STEROL ISOMERASE"/>
    <property type="match status" value="1"/>
</dbReference>
<dbReference type="GO" id="GO:0000247">
    <property type="term" value="F:C-8 sterol isomerase activity"/>
    <property type="evidence" value="ECO:0007669"/>
    <property type="project" value="TreeGrafter"/>
</dbReference>
<evidence type="ECO:0000256" key="12">
    <source>
        <dbReference type="ARBA" id="ARBA00023235"/>
    </source>
</evidence>
<gene>
    <name evidence="17" type="ORF">K489DRAFT_324878</name>
</gene>
<reference evidence="17" key="1">
    <citation type="submission" date="2020-01" db="EMBL/GenBank/DDBJ databases">
        <authorList>
            <consortium name="DOE Joint Genome Institute"/>
            <person name="Haridas S."/>
            <person name="Albert R."/>
            <person name="Binder M."/>
            <person name="Bloem J."/>
            <person name="Labutti K."/>
            <person name="Salamov A."/>
            <person name="Andreopoulos B."/>
            <person name="Baker S.E."/>
            <person name="Barry K."/>
            <person name="Bills G."/>
            <person name="Bluhm B.H."/>
            <person name="Cannon C."/>
            <person name="Castanera R."/>
            <person name="Culley D.E."/>
            <person name="Daum C."/>
            <person name="Ezra D."/>
            <person name="Gonzalez J.B."/>
            <person name="Henrissat B."/>
            <person name="Kuo A."/>
            <person name="Liang C."/>
            <person name="Lipzen A."/>
            <person name="Lutzoni F."/>
            <person name="Magnuson J."/>
            <person name="Mondo S."/>
            <person name="Nolan M."/>
            <person name="Ohm R."/>
            <person name="Pangilinan J."/>
            <person name="Park H.-J."/>
            <person name="Ramirez L."/>
            <person name="Alfaro M."/>
            <person name="Sun H."/>
            <person name="Tritt A."/>
            <person name="Yoshinaga Y."/>
            <person name="Zwiers L.-H."/>
            <person name="Turgeon B.G."/>
            <person name="Goodwin S.B."/>
            <person name="Spatafora J.W."/>
            <person name="Crous P.W."/>
            <person name="Grigoriev I.V."/>
        </authorList>
    </citation>
    <scope>NUCLEOTIDE SEQUENCE</scope>
    <source>
        <strain evidence="17">CBS 342.82</strain>
    </source>
</reference>
<evidence type="ECO:0000256" key="13">
    <source>
        <dbReference type="PROSITE-ProRule" id="PRU01087"/>
    </source>
</evidence>
<dbReference type="PANTHER" id="PTHR14207:SF0">
    <property type="entry name" value="3-BETA-HYDROXYSTEROID-DELTA(8),DELTA(7)-ISOMERASE"/>
    <property type="match status" value="1"/>
</dbReference>
<evidence type="ECO:0000313" key="17">
    <source>
        <dbReference type="RefSeq" id="XP_033456781.1"/>
    </source>
</evidence>
<keyword evidence="11" id="KW-0753">Steroid metabolism</keyword>
<evidence type="ECO:0000256" key="10">
    <source>
        <dbReference type="ARBA" id="ARBA00023166"/>
    </source>
</evidence>
<feature type="transmembrane region" description="Helical" evidence="14">
    <location>
        <begin position="20"/>
        <end position="43"/>
    </location>
</feature>
<protein>
    <submittedName>
        <fullName evidence="17">Emopamil-binding protein</fullName>
    </submittedName>
</protein>
<evidence type="ECO:0000259" key="15">
    <source>
        <dbReference type="PROSITE" id="PS51751"/>
    </source>
</evidence>
<evidence type="ECO:0000256" key="4">
    <source>
        <dbReference type="ARBA" id="ARBA00022692"/>
    </source>
</evidence>
<comment type="subcellular location">
    <subcellularLocation>
        <location evidence="1">Membrane</location>
        <topology evidence="1">Multi-pass membrane protein</topology>
    </subcellularLocation>
</comment>
<keyword evidence="10" id="KW-1207">Sterol metabolism</keyword>
<feature type="domain" description="EXPERA" evidence="15">
    <location>
        <begin position="53"/>
        <end position="199"/>
    </location>
</feature>
<dbReference type="GO" id="GO:0004769">
    <property type="term" value="F:steroid Delta-isomerase activity"/>
    <property type="evidence" value="ECO:0007669"/>
    <property type="project" value="TreeGrafter"/>
</dbReference>
<keyword evidence="3" id="KW-0444">Lipid biosynthesis</keyword>
<reference evidence="17" key="3">
    <citation type="submission" date="2025-08" db="UniProtKB">
        <authorList>
            <consortium name="RefSeq"/>
        </authorList>
    </citation>
    <scope>IDENTIFICATION</scope>
    <source>
        <strain evidence="17">CBS 342.82</strain>
    </source>
</reference>
<dbReference type="GO" id="GO:0016020">
    <property type="term" value="C:membrane"/>
    <property type="evidence" value="ECO:0007669"/>
    <property type="project" value="UniProtKB-SubCell"/>
</dbReference>
<keyword evidence="7" id="KW-0756">Sterol biosynthesis</keyword>
<feature type="transmembrane region" description="Helical" evidence="14">
    <location>
        <begin position="55"/>
        <end position="77"/>
    </location>
</feature>
<keyword evidence="12" id="KW-0413">Isomerase</keyword>
<feature type="transmembrane region" description="Helical" evidence="14">
    <location>
        <begin position="178"/>
        <end position="200"/>
    </location>
</feature>
<keyword evidence="16" id="KW-1185">Reference proteome</keyword>
<keyword evidence="9 13" id="KW-0472">Membrane</keyword>
<feature type="transmembrane region" description="Helical" evidence="14">
    <location>
        <begin position="155"/>
        <end position="172"/>
    </location>
</feature>
<evidence type="ECO:0000256" key="9">
    <source>
        <dbReference type="ARBA" id="ARBA00023136"/>
    </source>
</evidence>
<dbReference type="GO" id="GO:0016126">
    <property type="term" value="P:sterol biosynthetic process"/>
    <property type="evidence" value="ECO:0007669"/>
    <property type="project" value="UniProtKB-KW"/>
</dbReference>
<evidence type="ECO:0000256" key="5">
    <source>
        <dbReference type="ARBA" id="ARBA00022955"/>
    </source>
</evidence>
<name>A0A6J3LVF6_9PEZI</name>
<dbReference type="Proteomes" id="UP000504637">
    <property type="component" value="Unplaced"/>
</dbReference>
<dbReference type="GeneID" id="54359591"/>
<evidence type="ECO:0000256" key="2">
    <source>
        <dbReference type="ARBA" id="ARBA00008337"/>
    </source>
</evidence>
<dbReference type="PROSITE" id="PS51751">
    <property type="entry name" value="EXPERA"/>
    <property type="match status" value="1"/>
</dbReference>
<evidence type="ECO:0000256" key="3">
    <source>
        <dbReference type="ARBA" id="ARBA00022516"/>
    </source>
</evidence>
<dbReference type="GO" id="GO:0047750">
    <property type="term" value="F:cholestenol delta-isomerase activity"/>
    <property type="evidence" value="ECO:0007669"/>
    <property type="project" value="InterPro"/>
</dbReference>
<reference evidence="17" key="2">
    <citation type="submission" date="2020-04" db="EMBL/GenBank/DDBJ databases">
        <authorList>
            <consortium name="NCBI Genome Project"/>
        </authorList>
    </citation>
    <scope>NUCLEOTIDE SEQUENCE</scope>
    <source>
        <strain evidence="17">CBS 342.82</strain>
    </source>
</reference>
<dbReference type="InterPro" id="IPR033118">
    <property type="entry name" value="EXPERA"/>
</dbReference>
<evidence type="ECO:0000256" key="8">
    <source>
        <dbReference type="ARBA" id="ARBA00023098"/>
    </source>
</evidence>
<accession>A0A6J3LVF6</accession>
<evidence type="ECO:0000256" key="7">
    <source>
        <dbReference type="ARBA" id="ARBA00023011"/>
    </source>
</evidence>
<keyword evidence="5" id="KW-0752">Steroid biosynthesis</keyword>
<evidence type="ECO:0000313" key="16">
    <source>
        <dbReference type="Proteomes" id="UP000504637"/>
    </source>
</evidence>
<keyword evidence="8" id="KW-0443">Lipid metabolism</keyword>
<evidence type="ECO:0000256" key="1">
    <source>
        <dbReference type="ARBA" id="ARBA00004141"/>
    </source>
</evidence>
<keyword evidence="4 13" id="KW-0812">Transmembrane</keyword>
<sequence>MNPYYPIGSEIPGYVANKSSVLELLGIFFSACIILFTATYFVAKRVQPNLNGNELITIMWFVLSGTIHIFFEGYYAANFQTLGSKQTLIGQMWKEYAFSDSRYLTQDALVLCVESVTAMFWGPGCLLMAALIILRNPFRYPVQMIVSMGQFYGDILYYATSLFELYVAGKSYSRPEPFYFWFYFVLMNAFWIVIPGALIYQSAVRMASAIDIVQKQQAGKKAK</sequence>
<evidence type="ECO:0000256" key="14">
    <source>
        <dbReference type="SAM" id="Phobius"/>
    </source>
</evidence>
<evidence type="ECO:0000256" key="6">
    <source>
        <dbReference type="ARBA" id="ARBA00022989"/>
    </source>
</evidence>
<dbReference type="OrthoDB" id="58557at2759"/>
<dbReference type="Pfam" id="PF05241">
    <property type="entry name" value="EBP"/>
    <property type="match status" value="1"/>
</dbReference>
<dbReference type="RefSeq" id="XP_033456781.1">
    <property type="nucleotide sequence ID" value="XM_033601791.1"/>
</dbReference>
<dbReference type="GO" id="GO:0005783">
    <property type="term" value="C:endoplasmic reticulum"/>
    <property type="evidence" value="ECO:0007669"/>
    <property type="project" value="TreeGrafter"/>
</dbReference>
<evidence type="ECO:0000256" key="11">
    <source>
        <dbReference type="ARBA" id="ARBA00023221"/>
    </source>
</evidence>
<dbReference type="InterPro" id="IPR007905">
    <property type="entry name" value="EBP"/>
</dbReference>
<keyword evidence="6 13" id="KW-1133">Transmembrane helix</keyword>
<feature type="transmembrane region" description="Helical" evidence="14">
    <location>
        <begin position="108"/>
        <end position="134"/>
    </location>
</feature>
<dbReference type="AlphaFoldDB" id="A0A6J3LVF6"/>